<gene>
    <name evidence="3" type="ORF">SELMODRAFT_16803</name>
</gene>
<dbReference type="Pfam" id="PF13041">
    <property type="entry name" value="PPR_2"/>
    <property type="match status" value="1"/>
</dbReference>
<evidence type="ECO:0008006" key="5">
    <source>
        <dbReference type="Google" id="ProtNLM"/>
    </source>
</evidence>
<dbReference type="eggNOG" id="KOG4197">
    <property type="taxonomic scope" value="Eukaryota"/>
</dbReference>
<dbReference type="Proteomes" id="UP000001514">
    <property type="component" value="Unassembled WGS sequence"/>
</dbReference>
<organism evidence="4">
    <name type="scientific">Selaginella moellendorffii</name>
    <name type="common">Spikemoss</name>
    <dbReference type="NCBI Taxonomy" id="88036"/>
    <lineage>
        <taxon>Eukaryota</taxon>
        <taxon>Viridiplantae</taxon>
        <taxon>Streptophyta</taxon>
        <taxon>Embryophyta</taxon>
        <taxon>Tracheophyta</taxon>
        <taxon>Lycopodiopsida</taxon>
        <taxon>Selaginellales</taxon>
        <taxon>Selaginellaceae</taxon>
        <taxon>Selaginella</taxon>
    </lineage>
</organism>
<dbReference type="Gene3D" id="1.25.40.10">
    <property type="entry name" value="Tetratricopeptide repeat domain"/>
    <property type="match status" value="1"/>
</dbReference>
<dbReference type="HOGENOM" id="CLU_002706_21_3_1"/>
<sequence>RSLFSWNFIIAAFTKNRHGRKAIEMFRSMDSAGIKPDSATLSSVLGACSSLRDLEESRRIHVQWRGSGVSSSIIIQNALVSMYTRCSSLDVARAVFDKIESKIVVSWRSL</sequence>
<proteinExistence type="predicted"/>
<keyword evidence="1" id="KW-0677">Repeat</keyword>
<dbReference type="OMA" id="WGMEIHE"/>
<dbReference type="AlphaFoldDB" id="D8S180"/>
<dbReference type="GO" id="GO:0003723">
    <property type="term" value="F:RNA binding"/>
    <property type="evidence" value="ECO:0007669"/>
    <property type="project" value="InterPro"/>
</dbReference>
<evidence type="ECO:0000313" key="4">
    <source>
        <dbReference type="Proteomes" id="UP000001514"/>
    </source>
</evidence>
<dbReference type="PANTHER" id="PTHR47926">
    <property type="entry name" value="PENTATRICOPEPTIDE REPEAT-CONTAINING PROTEIN"/>
    <property type="match status" value="1"/>
</dbReference>
<dbReference type="EMBL" id="GL377598">
    <property type="protein sequence ID" value="EFJ21797.1"/>
    <property type="molecule type" value="Genomic_DNA"/>
</dbReference>
<dbReference type="KEGG" id="smo:SELMODRAFT_16803"/>
<dbReference type="STRING" id="88036.D8S180"/>
<keyword evidence="4" id="KW-1185">Reference proteome</keyword>
<dbReference type="GO" id="GO:0009451">
    <property type="term" value="P:RNA modification"/>
    <property type="evidence" value="ECO:0007669"/>
    <property type="project" value="InterPro"/>
</dbReference>
<dbReference type="NCBIfam" id="TIGR00756">
    <property type="entry name" value="PPR"/>
    <property type="match status" value="1"/>
</dbReference>
<protein>
    <recommendedName>
        <fullName evidence="5">Pentacotripeptide-repeat region of PRORP domain-containing protein</fullName>
    </recommendedName>
</protein>
<feature type="non-terminal residue" evidence="3">
    <location>
        <position position="110"/>
    </location>
</feature>
<dbReference type="InterPro" id="IPR011990">
    <property type="entry name" value="TPR-like_helical_dom_sf"/>
</dbReference>
<dbReference type="InterPro" id="IPR046960">
    <property type="entry name" value="PPR_At4g14850-like_plant"/>
</dbReference>
<name>D8S180_SELML</name>
<accession>D8S180</accession>
<evidence type="ECO:0000256" key="1">
    <source>
        <dbReference type="ARBA" id="ARBA00022737"/>
    </source>
</evidence>
<dbReference type="Gramene" id="EFJ21797">
    <property type="protein sequence ID" value="EFJ21797"/>
    <property type="gene ID" value="SELMODRAFT_16803"/>
</dbReference>
<dbReference type="Pfam" id="PF01535">
    <property type="entry name" value="PPR"/>
    <property type="match status" value="1"/>
</dbReference>
<evidence type="ECO:0000313" key="3">
    <source>
        <dbReference type="EMBL" id="EFJ21797.1"/>
    </source>
</evidence>
<dbReference type="PROSITE" id="PS51375">
    <property type="entry name" value="PPR"/>
    <property type="match status" value="1"/>
</dbReference>
<feature type="repeat" description="PPR" evidence="2">
    <location>
        <begin position="2"/>
        <end position="36"/>
    </location>
</feature>
<reference evidence="3 4" key="1">
    <citation type="journal article" date="2011" name="Science">
        <title>The Selaginella genome identifies genetic changes associated with the evolution of vascular plants.</title>
        <authorList>
            <person name="Banks J.A."/>
            <person name="Nishiyama T."/>
            <person name="Hasebe M."/>
            <person name="Bowman J.L."/>
            <person name="Gribskov M."/>
            <person name="dePamphilis C."/>
            <person name="Albert V.A."/>
            <person name="Aono N."/>
            <person name="Aoyama T."/>
            <person name="Ambrose B.A."/>
            <person name="Ashton N.W."/>
            <person name="Axtell M.J."/>
            <person name="Barker E."/>
            <person name="Barker M.S."/>
            <person name="Bennetzen J.L."/>
            <person name="Bonawitz N.D."/>
            <person name="Chapple C."/>
            <person name="Cheng C."/>
            <person name="Correa L.G."/>
            <person name="Dacre M."/>
            <person name="DeBarry J."/>
            <person name="Dreyer I."/>
            <person name="Elias M."/>
            <person name="Engstrom E.M."/>
            <person name="Estelle M."/>
            <person name="Feng L."/>
            <person name="Finet C."/>
            <person name="Floyd S.K."/>
            <person name="Frommer W.B."/>
            <person name="Fujita T."/>
            <person name="Gramzow L."/>
            <person name="Gutensohn M."/>
            <person name="Harholt J."/>
            <person name="Hattori M."/>
            <person name="Heyl A."/>
            <person name="Hirai T."/>
            <person name="Hiwatashi Y."/>
            <person name="Ishikawa M."/>
            <person name="Iwata M."/>
            <person name="Karol K.G."/>
            <person name="Koehler B."/>
            <person name="Kolukisaoglu U."/>
            <person name="Kubo M."/>
            <person name="Kurata T."/>
            <person name="Lalonde S."/>
            <person name="Li K."/>
            <person name="Li Y."/>
            <person name="Litt A."/>
            <person name="Lyons E."/>
            <person name="Manning G."/>
            <person name="Maruyama T."/>
            <person name="Michael T.P."/>
            <person name="Mikami K."/>
            <person name="Miyazaki S."/>
            <person name="Morinaga S."/>
            <person name="Murata T."/>
            <person name="Mueller-Roeber B."/>
            <person name="Nelson D.R."/>
            <person name="Obara M."/>
            <person name="Oguri Y."/>
            <person name="Olmstead R.G."/>
            <person name="Onodera N."/>
            <person name="Petersen B.L."/>
            <person name="Pils B."/>
            <person name="Prigge M."/>
            <person name="Rensing S.A."/>
            <person name="Riano-Pachon D.M."/>
            <person name="Roberts A.W."/>
            <person name="Sato Y."/>
            <person name="Scheller H.V."/>
            <person name="Schulz B."/>
            <person name="Schulz C."/>
            <person name="Shakirov E.V."/>
            <person name="Shibagaki N."/>
            <person name="Shinohara N."/>
            <person name="Shippen D.E."/>
            <person name="Soerensen I."/>
            <person name="Sotooka R."/>
            <person name="Sugimoto N."/>
            <person name="Sugita M."/>
            <person name="Sumikawa N."/>
            <person name="Tanurdzic M."/>
            <person name="Theissen G."/>
            <person name="Ulvskov P."/>
            <person name="Wakazuki S."/>
            <person name="Weng J.K."/>
            <person name="Willats W.W."/>
            <person name="Wipf D."/>
            <person name="Wolf P.G."/>
            <person name="Yang L."/>
            <person name="Zimmer A.D."/>
            <person name="Zhu Q."/>
            <person name="Mitros T."/>
            <person name="Hellsten U."/>
            <person name="Loque D."/>
            <person name="Otillar R."/>
            <person name="Salamov A."/>
            <person name="Schmutz J."/>
            <person name="Shapiro H."/>
            <person name="Lindquist E."/>
            <person name="Lucas S."/>
            <person name="Rokhsar D."/>
            <person name="Grigoriev I.V."/>
        </authorList>
    </citation>
    <scope>NUCLEOTIDE SEQUENCE [LARGE SCALE GENOMIC DNA]</scope>
</reference>
<dbReference type="PANTHER" id="PTHR47926:SF533">
    <property type="entry name" value="DYW DOMAIN-CONTAINING PROTEIN"/>
    <property type="match status" value="1"/>
</dbReference>
<feature type="non-terminal residue" evidence="3">
    <location>
        <position position="1"/>
    </location>
</feature>
<dbReference type="InterPro" id="IPR002885">
    <property type="entry name" value="PPR_rpt"/>
</dbReference>
<dbReference type="InParanoid" id="D8S180"/>
<evidence type="ECO:0000256" key="2">
    <source>
        <dbReference type="PROSITE-ProRule" id="PRU00708"/>
    </source>
</evidence>